<name>A0ABW3MMB0_9PSEU</name>
<proteinExistence type="predicted"/>
<evidence type="ECO:0000313" key="2">
    <source>
        <dbReference type="Proteomes" id="UP001597045"/>
    </source>
</evidence>
<feature type="non-terminal residue" evidence="1">
    <location>
        <position position="1"/>
    </location>
</feature>
<protein>
    <submittedName>
        <fullName evidence="1">Uncharacterized protein</fullName>
    </submittedName>
</protein>
<gene>
    <name evidence="1" type="ORF">ACFQ1S_42445</name>
</gene>
<keyword evidence="2" id="KW-1185">Reference proteome</keyword>
<reference evidence="2" key="1">
    <citation type="journal article" date="2019" name="Int. J. Syst. Evol. Microbiol.">
        <title>The Global Catalogue of Microorganisms (GCM) 10K type strain sequencing project: providing services to taxonomists for standard genome sequencing and annotation.</title>
        <authorList>
            <consortium name="The Broad Institute Genomics Platform"/>
            <consortium name="The Broad Institute Genome Sequencing Center for Infectious Disease"/>
            <person name="Wu L."/>
            <person name="Ma J."/>
        </authorList>
    </citation>
    <scope>NUCLEOTIDE SEQUENCE [LARGE SCALE GENOMIC DNA]</scope>
    <source>
        <strain evidence="2">JCM 31486</strain>
    </source>
</reference>
<dbReference type="EMBL" id="JBHTIS010003841">
    <property type="protein sequence ID" value="MFD1051753.1"/>
    <property type="molecule type" value="Genomic_DNA"/>
</dbReference>
<dbReference type="Proteomes" id="UP001597045">
    <property type="component" value="Unassembled WGS sequence"/>
</dbReference>
<comment type="caution">
    <text evidence="1">The sequence shown here is derived from an EMBL/GenBank/DDBJ whole genome shotgun (WGS) entry which is preliminary data.</text>
</comment>
<sequence length="62" mass="6816">PDHECRTWDDSTGVAVPCPKSLDVPPCSAPPRSVSAYTRNHFVQMAGLTVQNFLSAGTWRWA</sequence>
<evidence type="ECO:0000313" key="1">
    <source>
        <dbReference type="EMBL" id="MFD1051753.1"/>
    </source>
</evidence>
<organism evidence="1 2">
    <name type="scientific">Kibdelosporangium lantanae</name>
    <dbReference type="NCBI Taxonomy" id="1497396"/>
    <lineage>
        <taxon>Bacteria</taxon>
        <taxon>Bacillati</taxon>
        <taxon>Actinomycetota</taxon>
        <taxon>Actinomycetes</taxon>
        <taxon>Pseudonocardiales</taxon>
        <taxon>Pseudonocardiaceae</taxon>
        <taxon>Kibdelosporangium</taxon>
    </lineage>
</organism>
<accession>A0ABW3MMB0</accession>